<evidence type="ECO:0000313" key="1">
    <source>
        <dbReference type="EMBL" id="CAK6952429.1"/>
    </source>
</evidence>
<protein>
    <submittedName>
        <fullName evidence="1">Uncharacterized protein</fullName>
    </submittedName>
</protein>
<gene>
    <name evidence="1" type="ORF">FSCOSCO3_A018634</name>
</gene>
<comment type="caution">
    <text evidence="1">The sequence shown here is derived from an EMBL/GenBank/DDBJ whole genome shotgun (WGS) entry which is preliminary data.</text>
</comment>
<name>A0AAV1N1H9_SCOSC</name>
<reference evidence="1 2" key="1">
    <citation type="submission" date="2024-01" db="EMBL/GenBank/DDBJ databases">
        <authorList>
            <person name="Alioto T."/>
            <person name="Alioto T."/>
            <person name="Gomez Garrido J."/>
        </authorList>
    </citation>
    <scope>NUCLEOTIDE SEQUENCE [LARGE SCALE GENOMIC DNA]</scope>
</reference>
<evidence type="ECO:0000313" key="2">
    <source>
        <dbReference type="Proteomes" id="UP001314229"/>
    </source>
</evidence>
<dbReference type="AlphaFoldDB" id="A0AAV1N1H9"/>
<accession>A0AAV1N1H9</accession>
<dbReference type="Proteomes" id="UP001314229">
    <property type="component" value="Unassembled WGS sequence"/>
</dbReference>
<proteinExistence type="predicted"/>
<keyword evidence="2" id="KW-1185">Reference proteome</keyword>
<organism evidence="1 2">
    <name type="scientific">Scomber scombrus</name>
    <name type="common">Atlantic mackerel</name>
    <name type="synonym">Scomber vernalis</name>
    <dbReference type="NCBI Taxonomy" id="13677"/>
    <lineage>
        <taxon>Eukaryota</taxon>
        <taxon>Metazoa</taxon>
        <taxon>Chordata</taxon>
        <taxon>Craniata</taxon>
        <taxon>Vertebrata</taxon>
        <taxon>Euteleostomi</taxon>
        <taxon>Actinopterygii</taxon>
        <taxon>Neopterygii</taxon>
        <taxon>Teleostei</taxon>
        <taxon>Neoteleostei</taxon>
        <taxon>Acanthomorphata</taxon>
        <taxon>Pelagiaria</taxon>
        <taxon>Scombriformes</taxon>
        <taxon>Scombridae</taxon>
        <taxon>Scomber</taxon>
    </lineage>
</organism>
<dbReference type="EMBL" id="CAWUFR010000009">
    <property type="protein sequence ID" value="CAK6952429.1"/>
    <property type="molecule type" value="Genomic_DNA"/>
</dbReference>
<sequence>MGPNTGCLGHSRRCSSGPLNRLAIGFGLRSLHQRQIQEGRIVSVRSVLDYFCTHTEIINQNCCSRYFAL</sequence>